<dbReference type="InterPro" id="IPR036291">
    <property type="entry name" value="NAD(P)-bd_dom_sf"/>
</dbReference>
<sequence>MLGLSTLPVLLTLVAIAVSTMGLFTRKWNPKNKKPREFESGSVDARGGLLTTTQAFRLRITQGLRVSPDQIIKSYSFSLTDAGGSAAALEAACAQFEGKAPDAMFLCAGSSRPRYFIDDDAEDLENAMKNAYWVQAYSAHVRISLQYASAQLTPLQAGIKKMVRQKAPGKIAFVGSTLSYMSFAGYNNYSPGKHALRALADGLASECQLYDISVHIFFPCTMDTPGYEEENKLKPELTKKIEETDSGLTPGQAAEAMYKGVQLGQQHISGDLITTLFRVGTRGAAPNHNILVDSILGLVAWVGIPIWRRIVNSEVKAHKKAHAEYLVSQNHMD</sequence>
<evidence type="ECO:0000313" key="1">
    <source>
        <dbReference type="EMBL" id="KAB5595483.1"/>
    </source>
</evidence>
<dbReference type="PANTHER" id="PTHR43550:SF3">
    <property type="entry name" value="3-KETODIHYDROSPHINGOSINE REDUCTASE"/>
    <property type="match status" value="1"/>
</dbReference>
<name>A0A5N5QVB4_9AGAM</name>
<protein>
    <submittedName>
        <fullName evidence="1">Oxidoreductase, short chain dehydrogenase/reductase family protein</fullName>
    </submittedName>
</protein>
<dbReference type="GO" id="GO:0030148">
    <property type="term" value="P:sphingolipid biosynthetic process"/>
    <property type="evidence" value="ECO:0007669"/>
    <property type="project" value="TreeGrafter"/>
</dbReference>
<gene>
    <name evidence="1" type="ORF">CTheo_1160</name>
</gene>
<dbReference type="InterPro" id="IPR002347">
    <property type="entry name" value="SDR_fam"/>
</dbReference>
<comment type="caution">
    <text evidence="1">The sequence shown here is derived from an EMBL/GenBank/DDBJ whole genome shotgun (WGS) entry which is preliminary data.</text>
</comment>
<dbReference type="SUPFAM" id="SSF51735">
    <property type="entry name" value="NAD(P)-binding Rossmann-fold domains"/>
    <property type="match status" value="1"/>
</dbReference>
<proteinExistence type="predicted"/>
<dbReference type="GO" id="GO:0047560">
    <property type="term" value="F:3-dehydrosphinganine reductase activity"/>
    <property type="evidence" value="ECO:0007669"/>
    <property type="project" value="TreeGrafter"/>
</dbReference>
<dbReference type="Proteomes" id="UP000383932">
    <property type="component" value="Unassembled WGS sequence"/>
</dbReference>
<dbReference type="GO" id="GO:0006666">
    <property type="term" value="P:3-keto-sphinganine metabolic process"/>
    <property type="evidence" value="ECO:0007669"/>
    <property type="project" value="TreeGrafter"/>
</dbReference>
<dbReference type="Pfam" id="PF00106">
    <property type="entry name" value="adh_short"/>
    <property type="match status" value="1"/>
</dbReference>
<dbReference type="EMBL" id="SSOP01000009">
    <property type="protein sequence ID" value="KAB5595483.1"/>
    <property type="molecule type" value="Genomic_DNA"/>
</dbReference>
<dbReference type="Gene3D" id="3.40.50.720">
    <property type="entry name" value="NAD(P)-binding Rossmann-like Domain"/>
    <property type="match status" value="1"/>
</dbReference>
<dbReference type="GO" id="GO:0005789">
    <property type="term" value="C:endoplasmic reticulum membrane"/>
    <property type="evidence" value="ECO:0007669"/>
    <property type="project" value="TreeGrafter"/>
</dbReference>
<dbReference type="OrthoDB" id="10267115at2759"/>
<dbReference type="AlphaFoldDB" id="A0A5N5QVB4"/>
<evidence type="ECO:0000313" key="2">
    <source>
        <dbReference type="Proteomes" id="UP000383932"/>
    </source>
</evidence>
<organism evidence="1 2">
    <name type="scientific">Ceratobasidium theobromae</name>
    <dbReference type="NCBI Taxonomy" id="1582974"/>
    <lineage>
        <taxon>Eukaryota</taxon>
        <taxon>Fungi</taxon>
        <taxon>Dikarya</taxon>
        <taxon>Basidiomycota</taxon>
        <taxon>Agaricomycotina</taxon>
        <taxon>Agaricomycetes</taxon>
        <taxon>Cantharellales</taxon>
        <taxon>Ceratobasidiaceae</taxon>
        <taxon>Ceratobasidium</taxon>
    </lineage>
</organism>
<keyword evidence="2" id="KW-1185">Reference proteome</keyword>
<accession>A0A5N5QVB4</accession>
<dbReference type="PANTHER" id="PTHR43550">
    <property type="entry name" value="3-KETODIHYDROSPHINGOSINE REDUCTASE"/>
    <property type="match status" value="1"/>
</dbReference>
<reference evidence="1 2" key="1">
    <citation type="journal article" date="2019" name="Fungal Biol. Biotechnol.">
        <title>Draft genome sequence of fastidious pathogen Ceratobasidium theobromae, which causes vascular-streak dieback in Theobroma cacao.</title>
        <authorList>
            <person name="Ali S.S."/>
            <person name="Asman A."/>
            <person name="Shao J."/>
            <person name="Firmansyah A.P."/>
            <person name="Susilo A.W."/>
            <person name="Rosmana A."/>
            <person name="McMahon P."/>
            <person name="Junaid M."/>
            <person name="Guest D."/>
            <person name="Kheng T.Y."/>
            <person name="Meinhardt L.W."/>
            <person name="Bailey B.A."/>
        </authorList>
    </citation>
    <scope>NUCLEOTIDE SEQUENCE [LARGE SCALE GENOMIC DNA]</scope>
    <source>
        <strain evidence="1 2">CT2</strain>
    </source>
</reference>